<evidence type="ECO:0000256" key="2">
    <source>
        <dbReference type="SAM" id="Phobius"/>
    </source>
</evidence>
<accession>A0A9X1JLD8</accession>
<feature type="compositionally biased region" description="Pro residues" evidence="1">
    <location>
        <begin position="86"/>
        <end position="108"/>
    </location>
</feature>
<organism evidence="3 4">
    <name type="scientific">Erythrobacter crassostreae</name>
    <dbReference type="NCBI Taxonomy" id="2828328"/>
    <lineage>
        <taxon>Bacteria</taxon>
        <taxon>Pseudomonadati</taxon>
        <taxon>Pseudomonadota</taxon>
        <taxon>Alphaproteobacteria</taxon>
        <taxon>Sphingomonadales</taxon>
        <taxon>Erythrobacteraceae</taxon>
        <taxon>Erythrobacter/Porphyrobacter group</taxon>
        <taxon>Erythrobacter</taxon>
    </lineage>
</organism>
<comment type="caution">
    <text evidence="3">The sequence shown here is derived from an EMBL/GenBank/DDBJ whole genome shotgun (WGS) entry which is preliminary data.</text>
</comment>
<evidence type="ECO:0000256" key="1">
    <source>
        <dbReference type="SAM" id="MobiDB-lite"/>
    </source>
</evidence>
<proteinExistence type="predicted"/>
<protein>
    <recommendedName>
        <fullName evidence="5">Energy transducer TonB</fullName>
    </recommendedName>
</protein>
<evidence type="ECO:0008006" key="5">
    <source>
        <dbReference type="Google" id="ProtNLM"/>
    </source>
</evidence>
<keyword evidence="2" id="KW-0472">Membrane</keyword>
<dbReference type="EMBL" id="JAGSPC010000001">
    <property type="protein sequence ID" value="MBV7258234.1"/>
    <property type="molecule type" value="Genomic_DNA"/>
</dbReference>
<dbReference type="Proteomes" id="UP001138681">
    <property type="component" value="Unassembled WGS sequence"/>
</dbReference>
<sequence length="264" mass="28442">MAHEQRGWSARVFDEKLGTRAVSLIIAIALEALIILLLFLIGWNWREETDIAETITTLEASDFSEDSPEPEAQAPSPPETSTQPVAPSPIEPVPLPQPLPDTPLPVPNPLTNETVSVPPISPAPTPSAAPPQNPAPAGPPARTYGPPNTGASSGRNDSKRVGTAPNGEPLYAARWYREPTRQELAGYLSTASNPSTALIACRTVANFYVDSCELIGESPQGSQIGRAVLSAAWQFRVRPARVGGRSQVGSWVRIRIDYTREVRR</sequence>
<keyword evidence="2" id="KW-1133">Transmembrane helix</keyword>
<evidence type="ECO:0000313" key="4">
    <source>
        <dbReference type="Proteomes" id="UP001138681"/>
    </source>
</evidence>
<evidence type="ECO:0000313" key="3">
    <source>
        <dbReference type="EMBL" id="MBV7258234.1"/>
    </source>
</evidence>
<keyword evidence="2" id="KW-0812">Transmembrane</keyword>
<keyword evidence="4" id="KW-1185">Reference proteome</keyword>
<feature type="compositionally biased region" description="Pro residues" evidence="1">
    <location>
        <begin position="119"/>
        <end position="139"/>
    </location>
</feature>
<feature type="transmembrane region" description="Helical" evidence="2">
    <location>
        <begin position="21"/>
        <end position="45"/>
    </location>
</feature>
<reference evidence="3" key="1">
    <citation type="submission" date="2021-04" db="EMBL/GenBank/DDBJ databases">
        <authorList>
            <person name="Pira H."/>
            <person name="Risdian C."/>
            <person name="Wink J."/>
        </authorList>
    </citation>
    <scope>NUCLEOTIDE SEQUENCE</scope>
    <source>
        <strain evidence="3">WH158</strain>
    </source>
</reference>
<gene>
    <name evidence="3" type="ORF">KCG46_01445</name>
</gene>
<name>A0A9X1JLD8_9SPHN</name>
<feature type="region of interest" description="Disordered" evidence="1">
    <location>
        <begin position="60"/>
        <end position="166"/>
    </location>
</feature>
<dbReference type="AlphaFoldDB" id="A0A9X1JLD8"/>